<dbReference type="GO" id="GO:0003677">
    <property type="term" value="F:DNA binding"/>
    <property type="evidence" value="ECO:0007669"/>
    <property type="project" value="UniProtKB-KW"/>
</dbReference>
<dbReference type="CDD" id="cd08422">
    <property type="entry name" value="PBP2_CrgA_like"/>
    <property type="match status" value="1"/>
</dbReference>
<gene>
    <name evidence="6" type="primary">dmlR_10</name>
    <name evidence="6" type="ORF">WG78_02865</name>
</gene>
<organism evidence="6 7">
    <name type="scientific">Amantichitinum ursilacus</name>
    <dbReference type="NCBI Taxonomy" id="857265"/>
    <lineage>
        <taxon>Bacteria</taxon>
        <taxon>Pseudomonadati</taxon>
        <taxon>Pseudomonadota</taxon>
        <taxon>Betaproteobacteria</taxon>
        <taxon>Neisseriales</taxon>
        <taxon>Chitinibacteraceae</taxon>
        <taxon>Amantichitinum</taxon>
    </lineage>
</organism>
<dbReference type="PROSITE" id="PS50931">
    <property type="entry name" value="HTH_LYSR"/>
    <property type="match status" value="1"/>
</dbReference>
<dbReference type="InterPro" id="IPR036388">
    <property type="entry name" value="WH-like_DNA-bd_sf"/>
</dbReference>
<dbReference type="OrthoDB" id="8579932at2"/>
<proteinExistence type="inferred from homology"/>
<dbReference type="STRING" id="857265.WG78_02865"/>
<dbReference type="PANTHER" id="PTHR30537:SF80">
    <property type="entry name" value="TRANSCRIPTIONAL REGULATOR"/>
    <property type="match status" value="1"/>
</dbReference>
<dbReference type="RefSeq" id="WP_053936278.1">
    <property type="nucleotide sequence ID" value="NZ_LAQT01000002.1"/>
</dbReference>
<dbReference type="SUPFAM" id="SSF46785">
    <property type="entry name" value="Winged helix' DNA-binding domain"/>
    <property type="match status" value="1"/>
</dbReference>
<keyword evidence="2" id="KW-0805">Transcription regulation</keyword>
<protein>
    <submittedName>
        <fullName evidence="6">HTH-type transcriptional regulator DmlR</fullName>
    </submittedName>
</protein>
<evidence type="ECO:0000259" key="5">
    <source>
        <dbReference type="PROSITE" id="PS50931"/>
    </source>
</evidence>
<evidence type="ECO:0000256" key="2">
    <source>
        <dbReference type="ARBA" id="ARBA00023015"/>
    </source>
</evidence>
<keyword evidence="7" id="KW-1185">Reference proteome</keyword>
<dbReference type="Pfam" id="PF03466">
    <property type="entry name" value="LysR_substrate"/>
    <property type="match status" value="1"/>
</dbReference>
<feature type="domain" description="HTH lysR-type" evidence="5">
    <location>
        <begin position="1"/>
        <end position="59"/>
    </location>
</feature>
<dbReference type="AlphaFoldDB" id="A0A0N0GQ57"/>
<sequence>MDHLKAMQCLVRAVELGSLSAAARELALTQPTASKQVAALEKHVGARLLTRSTTTLALTEAGKRFYPKARGVLEEYAAALADVRDQAETAVGVLRVNAPVSLGVLRLNALLLAFMQQHPRIEVELVLNDRFIDLTEENVDIALRLGGPPPGNAIARHMADSPRWLVAAPTYLHAAPPLHTPADLLQGQQWLRNAWLSAGDLQLLGPAQQRMAIPASAHYRSNSSLALRDAMLHGAGLCLTPAWLVQDLLDEGRLMRVLPEWNGQPQPAWLVYPQRRYQPLRARLLLDYLARALVALPGFSAPL</sequence>
<dbReference type="Gene3D" id="1.10.10.10">
    <property type="entry name" value="Winged helix-like DNA-binding domain superfamily/Winged helix DNA-binding domain"/>
    <property type="match status" value="1"/>
</dbReference>
<dbReference type="PATRIC" id="fig|857265.3.peg.589"/>
<reference evidence="6 7" key="1">
    <citation type="submission" date="2015-07" db="EMBL/GenBank/DDBJ databases">
        <title>Draft genome sequence of the Amantichitinum ursilacus IGB-41, a new chitin-degrading bacterium.</title>
        <authorList>
            <person name="Kirstahler P."/>
            <person name="Guenther M."/>
            <person name="Grumaz C."/>
            <person name="Rupp S."/>
            <person name="Zibek S."/>
            <person name="Sohn K."/>
        </authorList>
    </citation>
    <scope>NUCLEOTIDE SEQUENCE [LARGE SCALE GENOMIC DNA]</scope>
    <source>
        <strain evidence="6 7">IGB-41</strain>
    </source>
</reference>
<dbReference type="Proteomes" id="UP000037939">
    <property type="component" value="Unassembled WGS sequence"/>
</dbReference>
<dbReference type="FunFam" id="1.10.10.10:FF:000001">
    <property type="entry name" value="LysR family transcriptional regulator"/>
    <property type="match status" value="1"/>
</dbReference>
<evidence type="ECO:0000256" key="4">
    <source>
        <dbReference type="ARBA" id="ARBA00023163"/>
    </source>
</evidence>
<dbReference type="GO" id="GO:0003700">
    <property type="term" value="F:DNA-binding transcription factor activity"/>
    <property type="evidence" value="ECO:0007669"/>
    <property type="project" value="InterPro"/>
</dbReference>
<keyword evidence="3" id="KW-0238">DNA-binding</keyword>
<dbReference type="PANTHER" id="PTHR30537">
    <property type="entry name" value="HTH-TYPE TRANSCRIPTIONAL REGULATOR"/>
    <property type="match status" value="1"/>
</dbReference>
<dbReference type="Pfam" id="PF00126">
    <property type="entry name" value="HTH_1"/>
    <property type="match status" value="1"/>
</dbReference>
<evidence type="ECO:0000313" key="6">
    <source>
        <dbReference type="EMBL" id="KPC54482.1"/>
    </source>
</evidence>
<dbReference type="InterPro" id="IPR005119">
    <property type="entry name" value="LysR_subst-bd"/>
</dbReference>
<dbReference type="PRINTS" id="PR00039">
    <property type="entry name" value="HTHLYSR"/>
</dbReference>
<evidence type="ECO:0000256" key="1">
    <source>
        <dbReference type="ARBA" id="ARBA00009437"/>
    </source>
</evidence>
<dbReference type="SUPFAM" id="SSF53850">
    <property type="entry name" value="Periplasmic binding protein-like II"/>
    <property type="match status" value="1"/>
</dbReference>
<comment type="similarity">
    <text evidence="1">Belongs to the LysR transcriptional regulatory family.</text>
</comment>
<keyword evidence="4" id="KW-0804">Transcription</keyword>
<dbReference type="EMBL" id="LAQT01000002">
    <property type="protein sequence ID" value="KPC54482.1"/>
    <property type="molecule type" value="Genomic_DNA"/>
</dbReference>
<evidence type="ECO:0000256" key="3">
    <source>
        <dbReference type="ARBA" id="ARBA00023125"/>
    </source>
</evidence>
<dbReference type="InterPro" id="IPR036390">
    <property type="entry name" value="WH_DNA-bd_sf"/>
</dbReference>
<accession>A0A0N0GQ57</accession>
<comment type="caution">
    <text evidence="6">The sequence shown here is derived from an EMBL/GenBank/DDBJ whole genome shotgun (WGS) entry which is preliminary data.</text>
</comment>
<name>A0A0N0GQ57_9NEIS</name>
<dbReference type="InterPro" id="IPR000847">
    <property type="entry name" value="LysR_HTH_N"/>
</dbReference>
<dbReference type="Gene3D" id="3.40.190.290">
    <property type="match status" value="1"/>
</dbReference>
<dbReference type="InterPro" id="IPR058163">
    <property type="entry name" value="LysR-type_TF_proteobact-type"/>
</dbReference>
<evidence type="ECO:0000313" key="7">
    <source>
        <dbReference type="Proteomes" id="UP000037939"/>
    </source>
</evidence>